<dbReference type="Proteomes" id="UP001597425">
    <property type="component" value="Unassembled WGS sequence"/>
</dbReference>
<dbReference type="Gene3D" id="2.60.40.1820">
    <property type="match status" value="1"/>
</dbReference>
<dbReference type="Pfam" id="PF03168">
    <property type="entry name" value="LEA_2"/>
    <property type="match status" value="1"/>
</dbReference>
<dbReference type="SUPFAM" id="SSF117070">
    <property type="entry name" value="LEA14-like"/>
    <property type="match status" value="1"/>
</dbReference>
<dbReference type="SMART" id="SM00769">
    <property type="entry name" value="WHy"/>
    <property type="match status" value="1"/>
</dbReference>
<dbReference type="RefSeq" id="WP_265722124.1">
    <property type="nucleotide sequence ID" value="NZ_JAPIVK010000018.1"/>
</dbReference>
<comment type="caution">
    <text evidence="2">The sequence shown here is derived from an EMBL/GenBank/DDBJ whole genome shotgun (WGS) entry which is preliminary data.</text>
</comment>
<sequence length="165" mass="17882">MTGIYRTLRNMPLSAMLLCFLVALTGGCAALSPNFQKPEVEVTSIEPLPAAAGNNLRFRIHLRVFNPNNSELALSGLYYTLHLAGHKVLTGTSSDLPPIAPYGQDDIVVDATASLVGSVFAAMDLIGSRRDTVPYELEAKLGLRRSIVPSITVRKEGEVNLDQRM</sequence>
<accession>A0ABW5EDI8</accession>
<dbReference type="InterPro" id="IPR004864">
    <property type="entry name" value="LEA_2"/>
</dbReference>
<evidence type="ECO:0000313" key="3">
    <source>
        <dbReference type="Proteomes" id="UP001597425"/>
    </source>
</evidence>
<evidence type="ECO:0000259" key="1">
    <source>
        <dbReference type="SMART" id="SM00769"/>
    </source>
</evidence>
<dbReference type="InterPro" id="IPR013990">
    <property type="entry name" value="WHy-dom"/>
</dbReference>
<reference evidence="3" key="1">
    <citation type="journal article" date="2019" name="Int. J. Syst. Evol. Microbiol.">
        <title>The Global Catalogue of Microorganisms (GCM) 10K type strain sequencing project: providing services to taxonomists for standard genome sequencing and annotation.</title>
        <authorList>
            <consortium name="The Broad Institute Genomics Platform"/>
            <consortium name="The Broad Institute Genome Sequencing Center for Infectious Disease"/>
            <person name="Wu L."/>
            <person name="Ma J."/>
        </authorList>
    </citation>
    <scope>NUCLEOTIDE SEQUENCE [LARGE SCALE GENOMIC DNA]</scope>
    <source>
        <strain evidence="3">KCTC 12848</strain>
    </source>
</reference>
<organism evidence="2 3">
    <name type="scientific">Microbulbifer halophilus</name>
    <dbReference type="NCBI Taxonomy" id="453963"/>
    <lineage>
        <taxon>Bacteria</taxon>
        <taxon>Pseudomonadati</taxon>
        <taxon>Pseudomonadota</taxon>
        <taxon>Gammaproteobacteria</taxon>
        <taxon>Cellvibrionales</taxon>
        <taxon>Microbulbiferaceae</taxon>
        <taxon>Microbulbifer</taxon>
    </lineage>
</organism>
<dbReference type="EMBL" id="JBHUJD010000009">
    <property type="protein sequence ID" value="MFD2310445.1"/>
    <property type="molecule type" value="Genomic_DNA"/>
</dbReference>
<gene>
    <name evidence="2" type="ORF">ACFSKX_08450</name>
</gene>
<name>A0ABW5EDI8_9GAMM</name>
<protein>
    <submittedName>
        <fullName evidence="2">LEA type 2 family protein</fullName>
    </submittedName>
</protein>
<keyword evidence="3" id="KW-1185">Reference proteome</keyword>
<feature type="domain" description="Water stress and hypersensitive response" evidence="1">
    <location>
        <begin position="40"/>
        <end position="158"/>
    </location>
</feature>
<proteinExistence type="predicted"/>
<dbReference type="PROSITE" id="PS51257">
    <property type="entry name" value="PROKAR_LIPOPROTEIN"/>
    <property type="match status" value="1"/>
</dbReference>
<evidence type="ECO:0000313" key="2">
    <source>
        <dbReference type="EMBL" id="MFD2310445.1"/>
    </source>
</evidence>